<keyword evidence="3" id="KW-0234">DNA repair</keyword>
<dbReference type="Pfam" id="PF00730">
    <property type="entry name" value="HhH-GPD"/>
    <property type="match status" value="1"/>
</dbReference>
<dbReference type="Gene3D" id="1.10.340.30">
    <property type="entry name" value="Hypothetical protein, domain 2"/>
    <property type="match status" value="1"/>
</dbReference>
<evidence type="ECO:0000313" key="8">
    <source>
        <dbReference type="Proteomes" id="UP000594873"/>
    </source>
</evidence>
<accession>A0A7T2GIG7</accession>
<dbReference type="GO" id="GO:0006289">
    <property type="term" value="P:nucleotide-excision repair"/>
    <property type="evidence" value="ECO:0007669"/>
    <property type="project" value="TreeGrafter"/>
</dbReference>
<protein>
    <recommendedName>
        <fullName evidence="6">HhH-GPD domain-containing protein</fullName>
    </recommendedName>
</protein>
<keyword evidence="2" id="KW-0378">Hydrolase</keyword>
<dbReference type="GO" id="GO:0006285">
    <property type="term" value="P:base-excision repair, AP site formation"/>
    <property type="evidence" value="ECO:0007669"/>
    <property type="project" value="TreeGrafter"/>
</dbReference>
<dbReference type="Proteomes" id="UP000594873">
    <property type="component" value="Chromosome"/>
</dbReference>
<reference evidence="7 8" key="1">
    <citation type="submission" date="2020-11" db="EMBL/GenBank/DDBJ databases">
        <title>Genome seq and assembly of Sphingosinicella sp.</title>
        <authorList>
            <person name="Chhetri G."/>
        </authorList>
    </citation>
    <scope>NUCLEOTIDE SEQUENCE [LARGE SCALE GENOMIC DNA]</scope>
    <source>
        <strain evidence="7 8">UDD2</strain>
    </source>
</reference>
<evidence type="ECO:0000256" key="4">
    <source>
        <dbReference type="ARBA" id="ARBA00023239"/>
    </source>
</evidence>
<dbReference type="GO" id="GO:0003906">
    <property type="term" value="F:DNA-(apurinic or apyrimidinic site) endonuclease activity"/>
    <property type="evidence" value="ECO:0007669"/>
    <property type="project" value="TreeGrafter"/>
</dbReference>
<dbReference type="KEGG" id="sflv:IC614_08985"/>
<sequence length="244" mass="26878">MQESFGFARLEIDAWRFALTGHFGPIPDVPRRPPHAQMVKSLISSRTKDAVSLAAYRRLGRKWPSALQLAGAAPPHVEKVIHDVTFADRKAVNLPAALRMIARESGDLRLDFLGNWPVPDALAWLERLPGVGRKVAAATLNASTLRRPVFIVDSHVHRVLQRLGYIGRAATPRPASEKVTASGLDAEELNSFFIHLKHLGQTVCRFESPDCAACPLSTSCPKIISPNASLQRKRESQHTLHPDA</sequence>
<keyword evidence="5" id="KW-0326">Glycosidase</keyword>
<evidence type="ECO:0000256" key="3">
    <source>
        <dbReference type="ARBA" id="ARBA00023204"/>
    </source>
</evidence>
<dbReference type="Gene3D" id="1.10.1670.10">
    <property type="entry name" value="Helix-hairpin-Helix base-excision DNA repair enzymes (C-terminal)"/>
    <property type="match status" value="1"/>
</dbReference>
<dbReference type="GO" id="GO:0000703">
    <property type="term" value="F:oxidized pyrimidine nucleobase lesion DNA N-glycosylase activity"/>
    <property type="evidence" value="ECO:0007669"/>
    <property type="project" value="TreeGrafter"/>
</dbReference>
<dbReference type="SMART" id="SM00478">
    <property type="entry name" value="ENDO3c"/>
    <property type="match status" value="1"/>
</dbReference>
<evidence type="ECO:0000256" key="5">
    <source>
        <dbReference type="ARBA" id="ARBA00023295"/>
    </source>
</evidence>
<dbReference type="SUPFAM" id="SSF48150">
    <property type="entry name" value="DNA-glycosylase"/>
    <property type="match status" value="1"/>
</dbReference>
<keyword evidence="8" id="KW-1185">Reference proteome</keyword>
<organism evidence="7 8">
    <name type="scientific">Allosphingosinicella flava</name>
    <dbReference type="NCBI Taxonomy" id="2771430"/>
    <lineage>
        <taxon>Bacteria</taxon>
        <taxon>Pseudomonadati</taxon>
        <taxon>Pseudomonadota</taxon>
        <taxon>Alphaproteobacteria</taxon>
        <taxon>Sphingomonadales</taxon>
        <taxon>Sphingomonadaceae</taxon>
        <taxon>Allosphingosinicella</taxon>
    </lineage>
</organism>
<dbReference type="InterPro" id="IPR023170">
    <property type="entry name" value="HhH_base_excis_C"/>
</dbReference>
<dbReference type="PANTHER" id="PTHR43286">
    <property type="entry name" value="ENDONUCLEASE III-LIKE PROTEIN 1"/>
    <property type="match status" value="1"/>
</dbReference>
<evidence type="ECO:0000259" key="6">
    <source>
        <dbReference type="SMART" id="SM00478"/>
    </source>
</evidence>
<dbReference type="CDD" id="cd00056">
    <property type="entry name" value="ENDO3c"/>
    <property type="match status" value="1"/>
</dbReference>
<proteinExistence type="predicted"/>
<dbReference type="EMBL" id="CP065592">
    <property type="protein sequence ID" value="QPQ54470.1"/>
    <property type="molecule type" value="Genomic_DNA"/>
</dbReference>
<evidence type="ECO:0000313" key="7">
    <source>
        <dbReference type="EMBL" id="QPQ54470.1"/>
    </source>
</evidence>
<keyword evidence="1" id="KW-0227">DNA damage</keyword>
<dbReference type="PIRSF" id="PIRSF001435">
    <property type="entry name" value="Nth"/>
    <property type="match status" value="1"/>
</dbReference>
<dbReference type="InterPro" id="IPR003265">
    <property type="entry name" value="HhH-GPD_domain"/>
</dbReference>
<dbReference type="RefSeq" id="WP_200970996.1">
    <property type="nucleotide sequence ID" value="NZ_CP065592.1"/>
</dbReference>
<dbReference type="GO" id="GO:0016829">
    <property type="term" value="F:lyase activity"/>
    <property type="evidence" value="ECO:0007669"/>
    <property type="project" value="UniProtKB-KW"/>
</dbReference>
<dbReference type="AlphaFoldDB" id="A0A7T2GIG7"/>
<name>A0A7T2GIG7_9SPHN</name>
<gene>
    <name evidence="7" type="ORF">IC614_08985</name>
</gene>
<dbReference type="PANTHER" id="PTHR43286:SF1">
    <property type="entry name" value="ENDONUCLEASE III-LIKE PROTEIN 1"/>
    <property type="match status" value="1"/>
</dbReference>
<keyword evidence="4" id="KW-0456">Lyase</keyword>
<dbReference type="InterPro" id="IPR011257">
    <property type="entry name" value="DNA_glycosylase"/>
</dbReference>
<evidence type="ECO:0000256" key="1">
    <source>
        <dbReference type="ARBA" id="ARBA00022763"/>
    </source>
</evidence>
<evidence type="ECO:0000256" key="2">
    <source>
        <dbReference type="ARBA" id="ARBA00022801"/>
    </source>
</evidence>
<feature type="domain" description="HhH-GPD" evidence="6">
    <location>
        <begin position="43"/>
        <end position="202"/>
    </location>
</feature>